<dbReference type="KEGG" id="dsi:Dsimw501_GD27718"/>
<dbReference type="EMBL" id="CM002911">
    <property type="protein sequence ID" value="KMY93913.1"/>
    <property type="molecule type" value="Genomic_DNA"/>
</dbReference>
<reference evidence="2" key="2">
    <citation type="submission" date="2014-06" db="EMBL/GenBank/DDBJ databases">
        <authorList>
            <person name="Hu T."/>
            <person name="Eisen M.B."/>
            <person name="Thornton K.R."/>
            <person name="Andolfatto P."/>
        </authorList>
    </citation>
    <scope>NUCLEOTIDE SEQUENCE</scope>
    <source>
        <strain evidence="2">W501</strain>
    </source>
</reference>
<dbReference type="Bgee" id="FBgn0269008">
    <property type="expression patterns" value="Expressed in male reproductive system and 2 other cell types or tissues"/>
</dbReference>
<reference evidence="2" key="1">
    <citation type="journal article" date="2013" name="Genome Res.">
        <title>A second-generation assembly of the Drosophila simulans genome provides new insights into patterns of lineage-specific divergence.</title>
        <authorList>
            <person name="Hu T.T."/>
            <person name="Eisen M.B."/>
            <person name="Thornton K.R."/>
            <person name="Andolfatto P."/>
        </authorList>
    </citation>
    <scope>NUCLEOTIDE SEQUENCE [LARGE SCALE GENOMIC DNA]</scope>
    <source>
        <strain evidence="2">W501</strain>
    </source>
</reference>
<evidence type="ECO:0000256" key="1">
    <source>
        <dbReference type="SAM" id="Phobius"/>
    </source>
</evidence>
<keyword evidence="1" id="KW-0812">Transmembrane</keyword>
<gene>
    <name evidence="2" type="primary">Dsim\GD27718</name>
    <name evidence="2" type="ORF">Dsimw501_GD27718</name>
</gene>
<feature type="transmembrane region" description="Helical" evidence="1">
    <location>
        <begin position="12"/>
        <end position="29"/>
    </location>
</feature>
<accession>A0A0J9RCY2</accession>
<keyword evidence="1" id="KW-1133">Transmembrane helix</keyword>
<organism evidence="2">
    <name type="scientific">Drosophila simulans</name>
    <name type="common">Fruit fly</name>
    <dbReference type="NCBI Taxonomy" id="7240"/>
    <lineage>
        <taxon>Eukaryota</taxon>
        <taxon>Metazoa</taxon>
        <taxon>Ecdysozoa</taxon>
        <taxon>Arthropoda</taxon>
        <taxon>Hexapoda</taxon>
        <taxon>Insecta</taxon>
        <taxon>Pterygota</taxon>
        <taxon>Neoptera</taxon>
        <taxon>Endopterygota</taxon>
        <taxon>Diptera</taxon>
        <taxon>Brachycera</taxon>
        <taxon>Muscomorpha</taxon>
        <taxon>Ephydroidea</taxon>
        <taxon>Drosophilidae</taxon>
        <taxon>Drosophila</taxon>
        <taxon>Sophophora</taxon>
    </lineage>
</organism>
<protein>
    <submittedName>
        <fullName evidence="2">Uncharacterized protein</fullName>
    </submittedName>
</protein>
<reference evidence="2" key="3">
    <citation type="submission" date="2015-04" db="EMBL/GenBank/DDBJ databases">
        <authorList>
            <consortium name="FlyBase"/>
        </authorList>
    </citation>
    <scope>NUCLEOTIDE SEQUENCE</scope>
    <source>
        <strain evidence="2">W501</strain>
    </source>
</reference>
<proteinExistence type="predicted"/>
<name>A0A0J9RCY2_DROSI</name>
<keyword evidence="1" id="KW-0472">Membrane</keyword>
<sequence>MGSKLENSSIQMELFSMIVVLIMIFNGVGGHRKCPPGKQWTPMTKKCIKYYFGSYINNYKKKGESRLLKIMTTNFEVIPDKTHRNIKIE</sequence>
<dbReference type="Proteomes" id="UP000035880">
    <property type="component" value="Chromosome 2R"/>
</dbReference>
<evidence type="ECO:0000313" key="2">
    <source>
        <dbReference type="EMBL" id="KMY93913.1"/>
    </source>
</evidence>
<dbReference type="AlphaFoldDB" id="A0A0J9RCY2"/>